<dbReference type="EMBL" id="JBHMCT010000010">
    <property type="protein sequence ID" value="MFB9556000.1"/>
    <property type="molecule type" value="Genomic_DNA"/>
</dbReference>
<reference evidence="2 3" key="1">
    <citation type="submission" date="2024-09" db="EMBL/GenBank/DDBJ databases">
        <authorList>
            <person name="Sun Q."/>
            <person name="Mori K."/>
        </authorList>
    </citation>
    <scope>NUCLEOTIDE SEQUENCE [LARGE SCALE GENOMIC DNA]</scope>
    <source>
        <strain evidence="2 3">JCM 4414</strain>
    </source>
</reference>
<gene>
    <name evidence="2" type="ORF">ACFFTP_17615</name>
</gene>
<dbReference type="RefSeq" id="WP_345487384.1">
    <property type="nucleotide sequence ID" value="NZ_BAAAWU010000001.1"/>
</dbReference>
<dbReference type="Proteomes" id="UP001589716">
    <property type="component" value="Unassembled WGS sequence"/>
</dbReference>
<feature type="domain" description="A-factor biosynthesis hotdog" evidence="1">
    <location>
        <begin position="193"/>
        <end position="293"/>
    </location>
</feature>
<dbReference type="Pfam" id="PF03756">
    <property type="entry name" value="AfsA"/>
    <property type="match status" value="2"/>
</dbReference>
<keyword evidence="3" id="KW-1185">Reference proteome</keyword>
<sequence length="314" mass="34921">MLTKERSEVLRTPLTTTVPREYVHRAALSEVFLTGWHRNGPDSFTVTAQWPRDHCFYVSEHGMYDPLMLCETARQTFPLLAHAAYDMPFGYQLSWRDLRYEVDPSGLRITGTPAEIELRVTCSDVRYRRALPASIRMRIEVVRDGVPFAAVETEFGCHSPEVYRRLRAGRGDAAGMFLGAPAPTSPLPPGLAGRSRDHDVVLSPSGEIGRWRLRVNTAHPVLFDHPVDHVPGMVLLESVRQASHALNPSRGPALPLSMDVRFHRYVEFDAPCWIEAEALPGESAPGRHRLRVDCLQGDGAAFSAVAEVADASAF</sequence>
<evidence type="ECO:0000313" key="3">
    <source>
        <dbReference type="Proteomes" id="UP001589716"/>
    </source>
</evidence>
<dbReference type="InterPro" id="IPR047757">
    <property type="entry name" value="AfsA-like"/>
</dbReference>
<protein>
    <submittedName>
        <fullName evidence="2">ScbA/BarX family gamma-butyrolactone biosynthesis protein</fullName>
    </submittedName>
</protein>
<organism evidence="2 3">
    <name type="scientific">Streptomyces roseoviridis</name>
    <dbReference type="NCBI Taxonomy" id="67361"/>
    <lineage>
        <taxon>Bacteria</taxon>
        <taxon>Bacillati</taxon>
        <taxon>Actinomycetota</taxon>
        <taxon>Actinomycetes</taxon>
        <taxon>Kitasatosporales</taxon>
        <taxon>Streptomycetaceae</taxon>
        <taxon>Streptomyces</taxon>
    </lineage>
</organism>
<evidence type="ECO:0000313" key="2">
    <source>
        <dbReference type="EMBL" id="MFB9556000.1"/>
    </source>
</evidence>
<name>A0ABV5QR54_9ACTN</name>
<feature type="domain" description="A-factor biosynthesis hotdog" evidence="1">
    <location>
        <begin position="22"/>
        <end position="155"/>
    </location>
</feature>
<comment type="caution">
    <text evidence="2">The sequence shown here is derived from an EMBL/GenBank/DDBJ whole genome shotgun (WGS) entry which is preliminary data.</text>
</comment>
<dbReference type="NCBIfam" id="NF041195">
    <property type="entry name" value="ScbA_BarX_GamBu"/>
    <property type="match status" value="1"/>
</dbReference>
<accession>A0ABV5QR54</accession>
<dbReference type="InterPro" id="IPR005509">
    <property type="entry name" value="AfsA_hotdog_dom"/>
</dbReference>
<proteinExistence type="predicted"/>
<evidence type="ECO:0000259" key="1">
    <source>
        <dbReference type="Pfam" id="PF03756"/>
    </source>
</evidence>